<dbReference type="Gene3D" id="2.30.29.30">
    <property type="entry name" value="Pleckstrin-homology domain (PH domain)/Phosphotyrosine-binding domain (PTB)"/>
    <property type="match status" value="1"/>
</dbReference>
<dbReference type="PROSITE" id="PS50010">
    <property type="entry name" value="DH_2"/>
    <property type="match status" value="1"/>
</dbReference>
<dbReference type="EMBL" id="JAIHNG010000075">
    <property type="protein sequence ID" value="KAI5961558.1"/>
    <property type="molecule type" value="Genomic_DNA"/>
</dbReference>
<dbReference type="InterPro" id="IPR000219">
    <property type="entry name" value="DH_dom"/>
</dbReference>
<dbReference type="SUPFAM" id="SSF48065">
    <property type="entry name" value="DBL homology domain (DH-domain)"/>
    <property type="match status" value="1"/>
</dbReference>
<dbReference type="SUPFAM" id="SSF50729">
    <property type="entry name" value="PH domain-like"/>
    <property type="match status" value="1"/>
</dbReference>
<dbReference type="PANTHER" id="PTHR46572:SF1">
    <property type="entry name" value="RHO1 GUANINE NUCLEOTIDE EXCHANGE FACTOR TUS1"/>
    <property type="match status" value="1"/>
</dbReference>
<dbReference type="Proteomes" id="UP001204833">
    <property type="component" value="Unassembled WGS sequence"/>
</dbReference>
<evidence type="ECO:0000313" key="7">
    <source>
        <dbReference type="Proteomes" id="UP001204833"/>
    </source>
</evidence>
<dbReference type="InterPro" id="IPR001180">
    <property type="entry name" value="CNH_dom"/>
</dbReference>
<dbReference type="RefSeq" id="XP_051609831.1">
    <property type="nucleotide sequence ID" value="XM_051750914.1"/>
</dbReference>
<dbReference type="Pfam" id="PF00780">
    <property type="entry name" value="CNH"/>
    <property type="match status" value="1"/>
</dbReference>
<feature type="compositionally biased region" description="Low complexity" evidence="2">
    <location>
        <begin position="121"/>
        <end position="132"/>
    </location>
</feature>
<accession>A0AAD5BGR9</accession>
<feature type="compositionally biased region" description="Basic and acidic residues" evidence="2">
    <location>
        <begin position="80"/>
        <end position="89"/>
    </location>
</feature>
<dbReference type="PROSITE" id="PS50003">
    <property type="entry name" value="PH_DOMAIN"/>
    <property type="match status" value="1"/>
</dbReference>
<sequence length="1321" mass="150894">MSRKQPPRRKPPPSESDPSGIYGSGSSSAPISSQGQYTSSSRLTHSTISGIDPSVFTPVEDQHNTTEISFDESFTSYDSPKPKGPKEIWEYDDSTTPTKSIYSPPPRPTHASIQISRILPQRSYQQMSRSRSNPNVSKRTSFDSDTVDNPDKIPPYPTRQIEDFLDDDFDSSFAFDVDSPSQMRTRAIIEETVNTTSPKLYGVPNLSTRDSQSTFPTHQRQSIDSSFIDSEESSPTHTPSRRLSVYSHTQSRSPSPKRINQSDYFERPVLMLNDHVDTVEERQDSLYSQHHPASPYRVVSDNPFYDDEEIYKYESPVTDYFDYSFLPELPPSRDISSTTSSTAPFPPLPTPPPPPLSTGPPPPLPKKLQELPPLPLDLPQLPFSSSALQVQHFEVCSKIWSLSNLFQWCCKLQVWLSDSTISKPELLKAITRLIAFHRSDLSLDVVMHNSQTAFNSLLQTQAIEVMELHRPNGNEDRSVVLFNDKVYVNGILPELSHCYTTISHTREEEMTCYSTICPFSRMMNLERKMRSMNIKDIVLATDWAAHWRLTVDDLRDLDTNMIKRQSLIFDLLRYEQTFIQRARCFVDVVAPSFVKAAKGFFGSNSPKIKVFEEEVIKTGASIVKIHQKQLFEPLLKVLIAEGKFIKNVIEIVNIYTDWAKEVRPYLVTYMNNMPMIEELLGTPSLKTYVDERIGQLPQVKELKVNVPILFMSTFNSRYQQIPLQLLDIQKRFDEHEPEYFLLKQASDEIKKLGSKINDSKKLADNVHALEQLKSQLYWKSNLRQRNLNLGSINRKLICRGDLTRRSDLKITSQVMHVILLDNIILITERLKTPKPNGAQYKICEDPIPIDFLSFEDRVIPPSTIKLSSSPITKTPHQEDEDSKYGVKLRYAGRPRHTYLFLCKTEREKNDWIDYLTTARVNMNKRLFNTKIYRAQALSSSCFAYEYNNRITKLPVVVSNDTIHDLCLDAVAKTQKLGLSDIYSTQAPRNRVVQSSVQCCAKFEYMDLKFTFVGLHSGMYCCESKSRWKKVLSGGDFSKIHVDTNIGLVVTLSDKALRYYFLRQVLDVYTGTRKEIVGTSLSKDPVLFFSMKMHKNIPMLFFAKKKLNVTSFKVLIPETDNNGVFSRFKDDRKFYIEAECFGISIFNSSFALHTDKGFEIMELDKLMPRSVPDLPFEIEHKKLDHYSRKQPGTTLETIKKLVTSSNSIPMGMFKLNNNTEFLLVYSEFAIFINKSGSLSRETALIFDFKAQSVDFVDNHLLLVREDILEVLSISDFVKGSNDLVQVVTGKGIHLISEGRDVSLVMANPLVPGLQLLFDLVPT</sequence>
<feature type="domain" description="PH" evidence="3">
    <location>
        <begin position="795"/>
        <end position="920"/>
    </location>
</feature>
<dbReference type="SMART" id="SM00036">
    <property type="entry name" value="CNH"/>
    <property type="match status" value="1"/>
</dbReference>
<protein>
    <submittedName>
        <fullName evidence="6">TUS1</fullName>
    </submittedName>
</protein>
<dbReference type="InterPro" id="IPR057283">
    <property type="entry name" value="RGF3_WH"/>
</dbReference>
<dbReference type="GO" id="GO:0005085">
    <property type="term" value="F:guanyl-nucleotide exchange factor activity"/>
    <property type="evidence" value="ECO:0007669"/>
    <property type="project" value="UniProtKB-KW"/>
</dbReference>
<feature type="compositionally biased region" description="Low complexity" evidence="2">
    <location>
        <begin position="16"/>
        <end position="37"/>
    </location>
</feature>
<dbReference type="SMART" id="SM00233">
    <property type="entry name" value="PH"/>
    <property type="match status" value="1"/>
</dbReference>
<keyword evidence="7" id="KW-1185">Reference proteome</keyword>
<dbReference type="PROSITE" id="PS50219">
    <property type="entry name" value="CNH"/>
    <property type="match status" value="1"/>
</dbReference>
<feature type="compositionally biased region" description="Basic residues" evidence="2">
    <location>
        <begin position="1"/>
        <end position="11"/>
    </location>
</feature>
<feature type="region of interest" description="Disordered" evidence="2">
    <location>
        <begin position="280"/>
        <end position="300"/>
    </location>
</feature>
<evidence type="ECO:0000259" key="3">
    <source>
        <dbReference type="PROSITE" id="PS50003"/>
    </source>
</evidence>
<dbReference type="InterPro" id="IPR035899">
    <property type="entry name" value="DBL_dom_sf"/>
</dbReference>
<reference evidence="6 7" key="1">
    <citation type="journal article" date="2022" name="DNA Res.">
        <title>Genome analysis of five recently described species of the CUG-Ser clade uncovers Candida theae as a new hybrid lineage with pathogenic potential in the Candida parapsilosis species complex.</title>
        <authorList>
            <person name="Mixao V."/>
            <person name="Del Olmo V."/>
            <person name="Hegedusova E."/>
            <person name="Saus E."/>
            <person name="Pryszcz L."/>
            <person name="Cillingova A."/>
            <person name="Nosek J."/>
            <person name="Gabaldon T."/>
        </authorList>
    </citation>
    <scope>NUCLEOTIDE SEQUENCE [LARGE SCALE GENOMIC DNA]</scope>
    <source>
        <strain evidence="6 7">CBS 12239</strain>
    </source>
</reference>
<gene>
    <name evidence="6" type="ORF">KGF57_001683</name>
</gene>
<evidence type="ECO:0000256" key="2">
    <source>
        <dbReference type="SAM" id="MobiDB-lite"/>
    </source>
</evidence>
<evidence type="ECO:0000313" key="6">
    <source>
        <dbReference type="EMBL" id="KAI5961558.1"/>
    </source>
</evidence>
<feature type="compositionally biased region" description="Polar residues" evidence="2">
    <location>
        <begin position="65"/>
        <end position="78"/>
    </location>
</feature>
<comment type="caution">
    <text evidence="6">The sequence shown here is derived from an EMBL/GenBank/DDBJ whole genome shotgun (WGS) entry which is preliminary data.</text>
</comment>
<evidence type="ECO:0000259" key="5">
    <source>
        <dbReference type="PROSITE" id="PS50219"/>
    </source>
</evidence>
<feature type="region of interest" description="Disordered" evidence="2">
    <location>
        <begin position="332"/>
        <end position="371"/>
    </location>
</feature>
<dbReference type="InterPro" id="IPR001849">
    <property type="entry name" value="PH_domain"/>
</dbReference>
<dbReference type="PANTHER" id="PTHR46572">
    <property type="entry name" value="RHO1 GDP-GTP EXCHANGE PROTEIN 1-RELATED"/>
    <property type="match status" value="1"/>
</dbReference>
<feature type="compositionally biased region" description="Polar residues" evidence="2">
    <location>
        <begin position="38"/>
        <end position="49"/>
    </location>
</feature>
<feature type="region of interest" description="Disordered" evidence="2">
    <location>
        <begin position="1"/>
        <end position="163"/>
    </location>
</feature>
<feature type="compositionally biased region" description="Polar residues" evidence="2">
    <location>
        <begin position="246"/>
        <end position="263"/>
    </location>
</feature>
<dbReference type="InterPro" id="IPR052233">
    <property type="entry name" value="Rho-type_GEFs"/>
</dbReference>
<name>A0AAD5BGR9_9ASCO</name>
<feature type="compositionally biased region" description="Polar residues" evidence="2">
    <location>
        <begin position="205"/>
        <end position="220"/>
    </location>
</feature>
<organism evidence="6 7">
    <name type="scientific">Candida theae</name>
    <dbReference type="NCBI Taxonomy" id="1198502"/>
    <lineage>
        <taxon>Eukaryota</taxon>
        <taxon>Fungi</taxon>
        <taxon>Dikarya</taxon>
        <taxon>Ascomycota</taxon>
        <taxon>Saccharomycotina</taxon>
        <taxon>Pichiomycetes</taxon>
        <taxon>Debaryomycetaceae</taxon>
        <taxon>Candida/Lodderomyces clade</taxon>
        <taxon>Candida</taxon>
    </lineage>
</organism>
<dbReference type="InterPro" id="IPR011993">
    <property type="entry name" value="PH-like_dom_sf"/>
</dbReference>
<proteinExistence type="predicted"/>
<dbReference type="Gene3D" id="1.20.900.10">
    <property type="entry name" value="Dbl homology (DH) domain"/>
    <property type="match status" value="1"/>
</dbReference>
<feature type="region of interest" description="Disordered" evidence="2">
    <location>
        <begin position="198"/>
        <end position="266"/>
    </location>
</feature>
<keyword evidence="1" id="KW-0344">Guanine-nucleotide releasing factor</keyword>
<feature type="compositionally biased region" description="Pro residues" evidence="2">
    <location>
        <begin position="344"/>
        <end position="365"/>
    </location>
</feature>
<feature type="domain" description="CNH" evidence="5">
    <location>
        <begin position="993"/>
        <end position="1301"/>
    </location>
</feature>
<feature type="domain" description="DH" evidence="4">
    <location>
        <begin position="563"/>
        <end position="759"/>
    </location>
</feature>
<dbReference type="Pfam" id="PF23582">
    <property type="entry name" value="WHD_RGF3"/>
    <property type="match status" value="1"/>
</dbReference>
<dbReference type="GeneID" id="76149742"/>
<evidence type="ECO:0000259" key="4">
    <source>
        <dbReference type="PROSITE" id="PS50010"/>
    </source>
</evidence>
<evidence type="ECO:0000256" key="1">
    <source>
        <dbReference type="ARBA" id="ARBA00022658"/>
    </source>
</evidence>